<keyword evidence="5 6" id="KW-0472">Membrane</keyword>
<dbReference type="GO" id="GO:0022857">
    <property type="term" value="F:transmembrane transporter activity"/>
    <property type="evidence" value="ECO:0007669"/>
    <property type="project" value="UniProtKB-UniRule"/>
</dbReference>
<feature type="transmembrane region" description="Helical" evidence="6">
    <location>
        <begin position="281"/>
        <end position="303"/>
    </location>
</feature>
<dbReference type="Pfam" id="PF04515">
    <property type="entry name" value="Choline_transpo"/>
    <property type="match status" value="1"/>
</dbReference>
<feature type="transmembrane region" description="Helical" evidence="6">
    <location>
        <begin position="323"/>
        <end position="343"/>
    </location>
</feature>
<keyword evidence="8" id="KW-1185">Reference proteome</keyword>
<evidence type="ECO:0000256" key="6">
    <source>
        <dbReference type="RuleBase" id="RU368066"/>
    </source>
</evidence>
<dbReference type="InterPro" id="IPR007603">
    <property type="entry name" value="Choline_transptr-like"/>
</dbReference>
<dbReference type="AlphaFoldDB" id="A0A1V9Y6A5"/>
<comment type="function">
    <text evidence="6">Choline transporter.</text>
</comment>
<evidence type="ECO:0000313" key="7">
    <source>
        <dbReference type="EMBL" id="OQR81239.1"/>
    </source>
</evidence>
<evidence type="ECO:0000256" key="5">
    <source>
        <dbReference type="ARBA" id="ARBA00023136"/>
    </source>
</evidence>
<dbReference type="PANTHER" id="PTHR12385:SF4">
    <property type="entry name" value="PROTEIN PNS1"/>
    <property type="match status" value="1"/>
</dbReference>
<keyword evidence="4 6" id="KW-1133">Transmembrane helix</keyword>
<feature type="transmembrane region" description="Helical" evidence="6">
    <location>
        <begin position="185"/>
        <end position="213"/>
    </location>
</feature>
<feature type="transmembrane region" description="Helical" evidence="6">
    <location>
        <begin position="110"/>
        <end position="135"/>
    </location>
</feature>
<dbReference type="PANTHER" id="PTHR12385">
    <property type="entry name" value="CHOLINE TRANSPORTER-LIKE (SLC FAMILY 44)"/>
    <property type="match status" value="1"/>
</dbReference>
<feature type="transmembrane region" description="Helical" evidence="6">
    <location>
        <begin position="385"/>
        <end position="408"/>
    </location>
</feature>
<dbReference type="GO" id="GO:0005886">
    <property type="term" value="C:plasma membrane"/>
    <property type="evidence" value="ECO:0007669"/>
    <property type="project" value="UniProtKB-SubCell"/>
</dbReference>
<feature type="transmembrane region" description="Helical" evidence="6">
    <location>
        <begin position="141"/>
        <end position="164"/>
    </location>
</feature>
<proteinExistence type="inferred from homology"/>
<keyword evidence="3 6" id="KW-0812">Transmembrane</keyword>
<evidence type="ECO:0000256" key="2">
    <source>
        <dbReference type="ARBA" id="ARBA00007168"/>
    </source>
</evidence>
<evidence type="ECO:0000256" key="4">
    <source>
        <dbReference type="ARBA" id="ARBA00022989"/>
    </source>
</evidence>
<gene>
    <name evidence="7" type="ORF">ACHHYP_16624</name>
</gene>
<dbReference type="EMBL" id="JNBR01002826">
    <property type="protein sequence ID" value="OQR81239.1"/>
    <property type="molecule type" value="Genomic_DNA"/>
</dbReference>
<protein>
    <recommendedName>
        <fullName evidence="6">Choline transporter-like protein</fullName>
    </recommendedName>
</protein>
<comment type="similarity">
    <text evidence="2 6">Belongs to the CTL (choline transporter-like) family.</text>
</comment>
<dbReference type="Proteomes" id="UP000243579">
    <property type="component" value="Unassembled WGS sequence"/>
</dbReference>
<feature type="transmembrane region" description="Helical" evidence="6">
    <location>
        <begin position="81"/>
        <end position="103"/>
    </location>
</feature>
<evidence type="ECO:0000256" key="1">
    <source>
        <dbReference type="ARBA" id="ARBA00004141"/>
    </source>
</evidence>
<feature type="transmembrane region" description="Helical" evidence="6">
    <location>
        <begin position="233"/>
        <end position="250"/>
    </location>
</feature>
<feature type="transmembrane region" description="Helical" evidence="6">
    <location>
        <begin position="40"/>
        <end position="61"/>
    </location>
</feature>
<organism evidence="7 8">
    <name type="scientific">Achlya hypogyna</name>
    <name type="common">Oomycete</name>
    <name type="synonym">Protoachlya hypogyna</name>
    <dbReference type="NCBI Taxonomy" id="1202772"/>
    <lineage>
        <taxon>Eukaryota</taxon>
        <taxon>Sar</taxon>
        <taxon>Stramenopiles</taxon>
        <taxon>Oomycota</taxon>
        <taxon>Saprolegniomycetes</taxon>
        <taxon>Saprolegniales</taxon>
        <taxon>Achlyaceae</taxon>
        <taxon>Achlya</taxon>
    </lineage>
</organism>
<evidence type="ECO:0000256" key="3">
    <source>
        <dbReference type="ARBA" id="ARBA00022692"/>
    </source>
</evidence>
<sequence length="504" mass="55026">MSYGAPIVSEQTPLNNTMAKADSCDENKCDLKEERRCNDVLFAIAYLLAFGGVLVIFAMFSGEALEYAGDQLEQKHHKYKYALRIAAAIAGGSVVLSLVWTGIMLVMGKLLIWIAAITAIVGTFVAGILGTKFLYDNGDDTFYWCPAALGSLISILITIYVCCIRRRIAFASANLKVSCSAVLRYPVILAIAFAATIAQMAWALLWSVATYAAMNHGEYVSADGKGYNNAQKFGIFVLMLLAFFWTLFVIKNVVHVTTAGTVASWWYNADNERKSMTSTTALCHAMTLSFGSICFGSLVVSIIETIKTILEVFRQLASQSGNSVAVCLLGCLECIIGCISRIVQYFNKYAYSYVGIYGFSFIRAGKETYELFEKMGWSAVANDSLVDNVLLIGSAMVGLASAAAAYGVVTWDIKSNNELYTQNLSNPAVLPVTGLLIGFSICYIIMAVINSSVATVFVLFAEDPHSLHHSHPELHDTLHEAWNEIYPEEYAKNPHGTKKDASKA</sequence>
<name>A0A1V9Y6A5_ACHHY</name>
<comment type="subcellular location">
    <subcellularLocation>
        <location evidence="6">Cell membrane</location>
        <topology evidence="6">Multi-pass membrane protein</topology>
    </subcellularLocation>
    <subcellularLocation>
        <location evidence="1">Membrane</location>
        <topology evidence="1">Multi-pass membrane protein</topology>
    </subcellularLocation>
</comment>
<evidence type="ECO:0000313" key="8">
    <source>
        <dbReference type="Proteomes" id="UP000243579"/>
    </source>
</evidence>
<accession>A0A1V9Y6A5</accession>
<dbReference type="OrthoDB" id="44736at2759"/>
<feature type="transmembrane region" description="Helical" evidence="6">
    <location>
        <begin position="428"/>
        <end position="461"/>
    </location>
</feature>
<reference evidence="7 8" key="1">
    <citation type="journal article" date="2014" name="Genome Biol. Evol.">
        <title>The secreted proteins of Achlya hypogyna and Thraustotheca clavata identify the ancestral oomycete secretome and reveal gene acquisitions by horizontal gene transfer.</title>
        <authorList>
            <person name="Misner I."/>
            <person name="Blouin N."/>
            <person name="Leonard G."/>
            <person name="Richards T.A."/>
            <person name="Lane C.E."/>
        </authorList>
    </citation>
    <scope>NUCLEOTIDE SEQUENCE [LARGE SCALE GENOMIC DNA]</scope>
    <source>
        <strain evidence="7 8">ATCC 48635</strain>
    </source>
</reference>
<comment type="caution">
    <text evidence="7">The sequence shown here is derived from an EMBL/GenBank/DDBJ whole genome shotgun (WGS) entry which is preliminary data.</text>
</comment>